<comment type="caution">
    <text evidence="2">The sequence shown here is derived from an EMBL/GenBank/DDBJ whole genome shotgun (WGS) entry which is preliminary data.</text>
</comment>
<dbReference type="EMBL" id="JBBNAG010000001">
    <property type="protein sequence ID" value="KAK9166303.1"/>
    <property type="molecule type" value="Genomic_DNA"/>
</dbReference>
<evidence type="ECO:0000313" key="2">
    <source>
        <dbReference type="EMBL" id="KAK9166303.1"/>
    </source>
</evidence>
<feature type="region of interest" description="Disordered" evidence="1">
    <location>
        <begin position="95"/>
        <end position="200"/>
    </location>
</feature>
<dbReference type="AlphaFoldDB" id="A0AAP0L846"/>
<reference evidence="2 3" key="1">
    <citation type="submission" date="2024-01" db="EMBL/GenBank/DDBJ databases">
        <title>Genome assemblies of Stephania.</title>
        <authorList>
            <person name="Yang L."/>
        </authorList>
    </citation>
    <scope>NUCLEOTIDE SEQUENCE [LARGE SCALE GENOMIC DNA]</scope>
    <source>
        <strain evidence="2">JXDWG</strain>
        <tissue evidence="2">Leaf</tissue>
    </source>
</reference>
<evidence type="ECO:0000313" key="3">
    <source>
        <dbReference type="Proteomes" id="UP001419268"/>
    </source>
</evidence>
<accession>A0AAP0L846</accession>
<gene>
    <name evidence="2" type="ORF">Scep_001494</name>
</gene>
<protein>
    <submittedName>
        <fullName evidence="2">Uncharacterized protein</fullName>
    </submittedName>
</protein>
<sequence>MRAISEDVLRYASRHGTGVESDVIKVTYSFTFCDRIPSPASFVESQSLGGDVSTPKELLEGVQAMEQGVLGTRSMGLGDVGLEVLSNLEGMARTKNTVSREETGAEQLKGVRGGRRAQTASYRKSKELGRGKGANEVGDLPNEASASPPRKRLARSWPYVRAKLMQLNDQRPTQLRRVRKKPPNKANKKEAINLHLSHLK</sequence>
<proteinExistence type="predicted"/>
<name>A0AAP0L846_9MAGN</name>
<dbReference type="Proteomes" id="UP001419268">
    <property type="component" value="Unassembled WGS sequence"/>
</dbReference>
<keyword evidence="3" id="KW-1185">Reference proteome</keyword>
<organism evidence="2 3">
    <name type="scientific">Stephania cephalantha</name>
    <dbReference type="NCBI Taxonomy" id="152367"/>
    <lineage>
        <taxon>Eukaryota</taxon>
        <taxon>Viridiplantae</taxon>
        <taxon>Streptophyta</taxon>
        <taxon>Embryophyta</taxon>
        <taxon>Tracheophyta</taxon>
        <taxon>Spermatophyta</taxon>
        <taxon>Magnoliopsida</taxon>
        <taxon>Ranunculales</taxon>
        <taxon>Menispermaceae</taxon>
        <taxon>Menispermoideae</taxon>
        <taxon>Cissampelideae</taxon>
        <taxon>Stephania</taxon>
    </lineage>
</organism>
<feature type="compositionally biased region" description="Basic residues" evidence="1">
    <location>
        <begin position="174"/>
        <end position="183"/>
    </location>
</feature>
<evidence type="ECO:0000256" key="1">
    <source>
        <dbReference type="SAM" id="MobiDB-lite"/>
    </source>
</evidence>